<dbReference type="InterPro" id="IPR052707">
    <property type="entry name" value="OsmC_Ohr_Peroxiredoxin"/>
</dbReference>
<gene>
    <name evidence="1" type="ORF">FJV41_41855</name>
</gene>
<protein>
    <submittedName>
        <fullName evidence="1">OsmC family protein</fullName>
    </submittedName>
</protein>
<dbReference type="OrthoDB" id="9795405at2"/>
<comment type="caution">
    <text evidence="1">The sequence shown here is derived from an EMBL/GenBank/DDBJ whole genome shotgun (WGS) entry which is preliminary data.</text>
</comment>
<dbReference type="EMBL" id="VIFM01000293">
    <property type="protein sequence ID" value="TQF09968.1"/>
    <property type="molecule type" value="Genomic_DNA"/>
</dbReference>
<evidence type="ECO:0000313" key="1">
    <source>
        <dbReference type="EMBL" id="TQF09968.1"/>
    </source>
</evidence>
<sequence>MLDATGHATRRCDVEGFPLRLKWQGSTAGEYSRDAVAGTDGKPDLLVSSGTNYGGNDARWNPEDLLGASVAQCHLLTFLALAKKLRLDVRSYEDQVTVFLDTVEKVKRVNKVRLAPLIRVAPGTDVEKVREMFVKAHKYCFIGQSITAEVVMEPTIEVQSEG</sequence>
<accession>A0A540WLS9</accession>
<evidence type="ECO:0000313" key="2">
    <source>
        <dbReference type="Proteomes" id="UP000315369"/>
    </source>
</evidence>
<dbReference type="Pfam" id="PF02566">
    <property type="entry name" value="OsmC"/>
    <property type="match status" value="1"/>
</dbReference>
<dbReference type="SUPFAM" id="SSF82784">
    <property type="entry name" value="OsmC-like"/>
    <property type="match status" value="1"/>
</dbReference>
<reference evidence="1 2" key="1">
    <citation type="submission" date="2019-06" db="EMBL/GenBank/DDBJ databases">
        <authorList>
            <person name="Livingstone P."/>
            <person name="Whitworth D."/>
        </authorList>
    </citation>
    <scope>NUCLEOTIDE SEQUENCE [LARGE SCALE GENOMIC DNA]</scope>
    <source>
        <strain evidence="1 2">AM401</strain>
    </source>
</reference>
<organism evidence="1 2">
    <name type="scientific">Myxococcus llanfairpwllgwyngyllgogerychwyrndrobwllllantysiliogogogochensis</name>
    <dbReference type="NCBI Taxonomy" id="2590453"/>
    <lineage>
        <taxon>Bacteria</taxon>
        <taxon>Pseudomonadati</taxon>
        <taxon>Myxococcota</taxon>
        <taxon>Myxococcia</taxon>
        <taxon>Myxococcales</taxon>
        <taxon>Cystobacterineae</taxon>
        <taxon>Myxococcaceae</taxon>
        <taxon>Myxococcus</taxon>
    </lineage>
</organism>
<name>A0A540WLS9_9BACT</name>
<dbReference type="PANTHER" id="PTHR42830:SF2">
    <property type="entry name" value="OSMC_OHR FAMILY PROTEIN"/>
    <property type="match status" value="1"/>
</dbReference>
<dbReference type="Proteomes" id="UP000315369">
    <property type="component" value="Unassembled WGS sequence"/>
</dbReference>
<keyword evidence="2" id="KW-1185">Reference proteome</keyword>
<dbReference type="InterPro" id="IPR015946">
    <property type="entry name" value="KH_dom-like_a/b"/>
</dbReference>
<dbReference type="InterPro" id="IPR036102">
    <property type="entry name" value="OsmC/Ohrsf"/>
</dbReference>
<proteinExistence type="predicted"/>
<dbReference type="InterPro" id="IPR003718">
    <property type="entry name" value="OsmC/Ohr_fam"/>
</dbReference>
<dbReference type="PANTHER" id="PTHR42830">
    <property type="entry name" value="OSMOTICALLY INDUCIBLE FAMILY PROTEIN"/>
    <property type="match status" value="1"/>
</dbReference>
<dbReference type="Gene3D" id="3.30.300.20">
    <property type="match status" value="1"/>
</dbReference>
<dbReference type="AlphaFoldDB" id="A0A540WLS9"/>